<evidence type="ECO:0000313" key="2">
    <source>
        <dbReference type="Proteomes" id="UP000644756"/>
    </source>
</evidence>
<dbReference type="Proteomes" id="UP000644756">
    <property type="component" value="Unassembled WGS sequence"/>
</dbReference>
<reference evidence="1" key="1">
    <citation type="journal article" date="2014" name="Int. J. Syst. Evol. Microbiol.">
        <title>Complete genome sequence of Corynebacterium casei LMG S-19264T (=DSM 44701T), isolated from a smear-ripened cheese.</title>
        <authorList>
            <consortium name="US DOE Joint Genome Institute (JGI-PGF)"/>
            <person name="Walter F."/>
            <person name="Albersmeier A."/>
            <person name="Kalinowski J."/>
            <person name="Ruckert C."/>
        </authorList>
    </citation>
    <scope>NUCLEOTIDE SEQUENCE</scope>
    <source>
        <strain evidence="1">CGMCC 1.12987</strain>
    </source>
</reference>
<sequence length="142" mass="16032">MAELKILGVKRVEALLAVLDAKEKQEKAALIIPSSEEITRMVDEEFGIASDRARVKELVEEASEILARLNEVTGNGSYAQISHSYSRQRDIDGGAYKKRVEELTEQLRKKPLDDLAKQFEQKRTQLWMCETLEQAKAIVGIS</sequence>
<dbReference type="RefSeq" id="WP_188528121.1">
    <property type="nucleotide sequence ID" value="NZ_BMGR01000001.1"/>
</dbReference>
<name>A0A917CGN8_9BACL</name>
<dbReference type="EMBL" id="BMGR01000001">
    <property type="protein sequence ID" value="GGF88188.1"/>
    <property type="molecule type" value="Genomic_DNA"/>
</dbReference>
<evidence type="ECO:0000313" key="1">
    <source>
        <dbReference type="EMBL" id="GGF88188.1"/>
    </source>
</evidence>
<gene>
    <name evidence="1" type="ORF">GCM10010916_01850</name>
</gene>
<organism evidence="1 2">
    <name type="scientific">Paenibacillus abyssi</name>
    <dbReference type="NCBI Taxonomy" id="1340531"/>
    <lineage>
        <taxon>Bacteria</taxon>
        <taxon>Bacillati</taxon>
        <taxon>Bacillota</taxon>
        <taxon>Bacilli</taxon>
        <taxon>Bacillales</taxon>
        <taxon>Paenibacillaceae</taxon>
        <taxon>Paenibacillus</taxon>
    </lineage>
</organism>
<proteinExistence type="predicted"/>
<protein>
    <submittedName>
        <fullName evidence="1">Uncharacterized protein</fullName>
    </submittedName>
</protein>
<accession>A0A917CGN8</accession>
<reference evidence="1" key="2">
    <citation type="submission" date="2020-09" db="EMBL/GenBank/DDBJ databases">
        <authorList>
            <person name="Sun Q."/>
            <person name="Zhou Y."/>
        </authorList>
    </citation>
    <scope>NUCLEOTIDE SEQUENCE</scope>
    <source>
        <strain evidence="1">CGMCC 1.12987</strain>
    </source>
</reference>
<keyword evidence="2" id="KW-1185">Reference proteome</keyword>
<comment type="caution">
    <text evidence="1">The sequence shown here is derived from an EMBL/GenBank/DDBJ whole genome shotgun (WGS) entry which is preliminary data.</text>
</comment>
<dbReference type="AlphaFoldDB" id="A0A917CGN8"/>